<comment type="caution">
    <text evidence="1">The sequence shown here is derived from an EMBL/GenBank/DDBJ whole genome shotgun (WGS) entry which is preliminary data.</text>
</comment>
<evidence type="ECO:0000313" key="1">
    <source>
        <dbReference type="EMBL" id="PKY54256.1"/>
    </source>
</evidence>
<organism evidence="1 2">
    <name type="scientific">Rhizophagus irregularis</name>
    <dbReference type="NCBI Taxonomy" id="588596"/>
    <lineage>
        <taxon>Eukaryota</taxon>
        <taxon>Fungi</taxon>
        <taxon>Fungi incertae sedis</taxon>
        <taxon>Mucoromycota</taxon>
        <taxon>Glomeromycotina</taxon>
        <taxon>Glomeromycetes</taxon>
        <taxon>Glomerales</taxon>
        <taxon>Glomeraceae</taxon>
        <taxon>Rhizophagus</taxon>
    </lineage>
</organism>
<dbReference type="Proteomes" id="UP000234323">
    <property type="component" value="Unassembled WGS sequence"/>
</dbReference>
<keyword evidence="2" id="KW-1185">Reference proteome</keyword>
<protein>
    <submittedName>
        <fullName evidence="1">Uncharacterized protein</fullName>
    </submittedName>
</protein>
<accession>A0A2I1H5V5</accession>
<evidence type="ECO:0000313" key="2">
    <source>
        <dbReference type="Proteomes" id="UP000234323"/>
    </source>
</evidence>
<name>A0A2I1H5V5_9GLOM</name>
<gene>
    <name evidence="1" type="ORF">RhiirA4_472952</name>
</gene>
<reference evidence="1 2" key="1">
    <citation type="submission" date="2015-10" db="EMBL/GenBank/DDBJ databases">
        <title>Genome analyses suggest a sexual origin of heterokaryosis in a supposedly ancient asexual fungus.</title>
        <authorList>
            <person name="Ropars J."/>
            <person name="Sedzielewska K."/>
            <person name="Noel J."/>
            <person name="Charron P."/>
            <person name="Farinelli L."/>
            <person name="Marton T."/>
            <person name="Kruger M."/>
            <person name="Pelin A."/>
            <person name="Brachmann A."/>
            <person name="Corradi N."/>
        </authorList>
    </citation>
    <scope>NUCLEOTIDE SEQUENCE [LARGE SCALE GENOMIC DNA]</scope>
    <source>
        <strain evidence="1 2">A4</strain>
    </source>
</reference>
<proteinExistence type="predicted"/>
<sequence>MGAILENNSNQNWYHESFWSKISFTSILALLNTNQQNCLTAADLIITKQVIPILKKKNIKPKYWLMHLPQIFYTTTINENGWEHLQTMILSLTNNKNTNLTNSPLHTYLHYHHQIESVKNKLWKNPKLSEWGKWIHCWERDEFQN</sequence>
<dbReference type="AlphaFoldDB" id="A0A2I1H5V5"/>
<dbReference type="EMBL" id="LLXI01001566">
    <property type="protein sequence ID" value="PKY54256.1"/>
    <property type="molecule type" value="Genomic_DNA"/>
</dbReference>